<evidence type="ECO:0000313" key="3">
    <source>
        <dbReference type="EMBL" id="VAW70845.1"/>
    </source>
</evidence>
<accession>A0A3B0XQX4</accession>
<feature type="coiled-coil region" evidence="1">
    <location>
        <begin position="104"/>
        <end position="145"/>
    </location>
</feature>
<organism evidence="3">
    <name type="scientific">hydrothermal vent metagenome</name>
    <dbReference type="NCBI Taxonomy" id="652676"/>
    <lineage>
        <taxon>unclassified sequences</taxon>
        <taxon>metagenomes</taxon>
        <taxon>ecological metagenomes</taxon>
    </lineage>
</organism>
<dbReference type="AlphaFoldDB" id="A0A3B0XQX4"/>
<evidence type="ECO:0000256" key="1">
    <source>
        <dbReference type="SAM" id="Coils"/>
    </source>
</evidence>
<evidence type="ECO:0008006" key="4">
    <source>
        <dbReference type="Google" id="ProtNLM"/>
    </source>
</evidence>
<reference evidence="3" key="1">
    <citation type="submission" date="2018-06" db="EMBL/GenBank/DDBJ databases">
        <authorList>
            <person name="Zhirakovskaya E."/>
        </authorList>
    </citation>
    <scope>NUCLEOTIDE SEQUENCE</scope>
</reference>
<evidence type="ECO:0000256" key="2">
    <source>
        <dbReference type="SAM" id="MobiDB-lite"/>
    </source>
</evidence>
<name>A0A3B0XQX4_9ZZZZ</name>
<keyword evidence="1" id="KW-0175">Coiled coil</keyword>
<gene>
    <name evidence="3" type="ORF">MNBD_GAMMA10-241</name>
</gene>
<dbReference type="EMBL" id="UOFJ01000555">
    <property type="protein sequence ID" value="VAW70845.1"/>
    <property type="molecule type" value="Genomic_DNA"/>
</dbReference>
<sequence>MNPGNTRLLQTLFTVLSGLLSGIVAMPAFSLDAPAGISTAYSTNFMQNEASSTGAAKNIAQPAIFKFTDNNGKITYSTAIPHDFIEAEEVLVTGPPSERYIEETKQFNAELRDAGQQLTDAREERKALRDEKEKKRLERLALINRSKPPVVYQQNNDAAYPYQYRRARHYSGYRQHKKPYHKKPTHLPAAGAHSSRHPIRAPFSGASHALHR</sequence>
<protein>
    <recommendedName>
        <fullName evidence="4">DUF4124 domain-containing protein</fullName>
    </recommendedName>
</protein>
<proteinExistence type="predicted"/>
<feature type="region of interest" description="Disordered" evidence="2">
    <location>
        <begin position="177"/>
        <end position="212"/>
    </location>
</feature>